<sequence length="980" mass="112050">MALQQSPSTTHQETSAKGGPGKKKKTIVIRHKGWSSVLQRWQNLPRTWKNTVPLGKRRETKGRHRSPNEHLTSVLREHGKGWGGLARVRPGKANLSYVDHDSPHDWEHPNHYHPYELFRPSLQFYLARYLQRVYRAEAPDWNCPLAPHLQQWLARQGYTENDFRVWGKILTADKAHIATSMLLRGEVDGMAISRPTPIWVLTLLCRRHDVSARAVRGLLKYVGNLGVVGSQQTGETSDNGDDAVVTEEKTFTLICIRLLRKARLTHPASIEDIANLLVTRINSLYAGTIGRESPHSGKKKQARWEIRQQEKSRERRVRHTLLYNQILALLSLPTSLRPVVSAALQQRAQFIILRAMSEYEPPLTITQKGYRAVARVQLAQLKTKDERKWAELKSTSWPPWKEDRTAMDSDIGPEQGLSRAGQTILRMNEAGYPSFGWDRIVQLYGGWDSDGSPVIQHRKVLGHVQDALASALTEGEMSRDFPCSRDVDHEVWAARVRTTRTVEQSWAIFLAYDALEVQVPQKRILVYAAMFERIVGAQKLSSRGRRMRAALRPGYVDKKEEVPGDQREALPTPDSPHERLDPRLKPPSVNELFESMISNDIYPDNDCLSLLLRTSRRIDRGLDFIRFSRDQHVRALLELYMTDEQVEAVPEVVFDAYIDLLCRFCWVVDCYHFVGDVPKGDGRAMLHRAVTLMDRKKSRYLPGWNRVLAAVHRFDTRHNGTTELTRQTLKVMENAGAELDTHGFQTVCFSFAYRALIRMSQVFAPDKEEFLEEGWAYHVHHNDNDSRFLRTLFSKVVGLSNVSPLKQQLATVSGREPAATRTVLSVPPAVTLHQYIRALGILGDYEGILSTASFMHDNVDGLLHHCDNELNGHVRLRRTIVALRCFLERSWDDEAERSSWSATRTEEEEQHAPDALFAPDQPADQGVRPRAESAPEELIMLVRDKVEDLADLWGHWPSDEELEEYVNWHHLPRVHRSANS</sequence>
<organism evidence="2 3">
    <name type="scientific">Diplodia corticola</name>
    <dbReference type="NCBI Taxonomy" id="236234"/>
    <lineage>
        <taxon>Eukaryota</taxon>
        <taxon>Fungi</taxon>
        <taxon>Dikarya</taxon>
        <taxon>Ascomycota</taxon>
        <taxon>Pezizomycotina</taxon>
        <taxon>Dothideomycetes</taxon>
        <taxon>Dothideomycetes incertae sedis</taxon>
        <taxon>Botryosphaeriales</taxon>
        <taxon>Botryosphaeriaceae</taxon>
        <taxon>Diplodia</taxon>
    </lineage>
</organism>
<feature type="compositionally biased region" description="Polar residues" evidence="1">
    <location>
        <begin position="1"/>
        <end position="15"/>
    </location>
</feature>
<feature type="region of interest" description="Disordered" evidence="1">
    <location>
        <begin position="897"/>
        <end position="934"/>
    </location>
</feature>
<evidence type="ECO:0000313" key="3">
    <source>
        <dbReference type="Proteomes" id="UP000183809"/>
    </source>
</evidence>
<feature type="compositionally biased region" description="Basic and acidic residues" evidence="1">
    <location>
        <begin position="575"/>
        <end position="584"/>
    </location>
</feature>
<proteinExistence type="predicted"/>
<feature type="region of interest" description="Disordered" evidence="1">
    <location>
        <begin position="1"/>
        <end position="26"/>
    </location>
</feature>
<reference evidence="2 3" key="1">
    <citation type="submission" date="2016-10" db="EMBL/GenBank/DDBJ databases">
        <title>Proteomics and genomics reveal pathogen-plant mechanisms compatible with a hemibiotrophic lifestyle of Diplodia corticola.</title>
        <authorList>
            <person name="Fernandes I."/>
            <person name="De Jonge R."/>
            <person name="Van De Peer Y."/>
            <person name="Devreese B."/>
            <person name="Alves A."/>
            <person name="Esteves A.C."/>
        </authorList>
    </citation>
    <scope>NUCLEOTIDE SEQUENCE [LARGE SCALE GENOMIC DNA]</scope>
    <source>
        <strain evidence="2 3">CBS 112549</strain>
    </source>
</reference>
<name>A0A1J9RT09_9PEZI</name>
<dbReference type="STRING" id="236234.A0A1J9RT09"/>
<dbReference type="EMBL" id="MNUE01000016">
    <property type="protein sequence ID" value="OJD35683.1"/>
    <property type="molecule type" value="Genomic_DNA"/>
</dbReference>
<evidence type="ECO:0000256" key="1">
    <source>
        <dbReference type="SAM" id="MobiDB-lite"/>
    </source>
</evidence>
<dbReference type="AlphaFoldDB" id="A0A1J9RT09"/>
<gene>
    <name evidence="2" type="ORF">BKCO1_16000103</name>
</gene>
<keyword evidence="3" id="KW-1185">Reference proteome</keyword>
<accession>A0A1J9RT09</accession>
<evidence type="ECO:0000313" key="2">
    <source>
        <dbReference type="EMBL" id="OJD35683.1"/>
    </source>
</evidence>
<feature type="compositionally biased region" description="Basic and acidic residues" evidence="1">
    <location>
        <begin position="555"/>
        <end position="568"/>
    </location>
</feature>
<protein>
    <submittedName>
        <fullName evidence="2">Uncharacterized protein</fullName>
    </submittedName>
</protein>
<dbReference type="OrthoDB" id="410701at2759"/>
<dbReference type="GeneID" id="31011629"/>
<dbReference type="RefSeq" id="XP_020131943.1">
    <property type="nucleotide sequence ID" value="XM_020271370.1"/>
</dbReference>
<feature type="region of interest" description="Disordered" evidence="1">
    <location>
        <begin position="554"/>
        <end position="584"/>
    </location>
</feature>
<comment type="caution">
    <text evidence="2">The sequence shown here is derived from an EMBL/GenBank/DDBJ whole genome shotgun (WGS) entry which is preliminary data.</text>
</comment>
<dbReference type="Proteomes" id="UP000183809">
    <property type="component" value="Unassembled WGS sequence"/>
</dbReference>